<feature type="region of interest" description="Disordered" evidence="1">
    <location>
        <begin position="1"/>
        <end position="26"/>
    </location>
</feature>
<dbReference type="InterPro" id="IPR025187">
    <property type="entry name" value="DUF4112"/>
</dbReference>
<evidence type="ECO:0000313" key="4">
    <source>
        <dbReference type="Proteomes" id="UP000246058"/>
    </source>
</evidence>
<sequence>MDFIKAKDFTQGKPRAQGPRGDAGQGTFQGAFRTSAGRLTLGDTSPEASLVRLEALAHLLDSAFLIPGINRRVGVEAVIGLVPIIGDIAGMAISSYIVYEARRLGAPRWLIGRMALNVAFDGAVGVVPLAGDLFDAAFKANRRNVRLLRRWLERSGKLRPNEIEGTAVRLDG</sequence>
<dbReference type="AlphaFoldDB" id="A0A2U8VML2"/>
<feature type="compositionally biased region" description="Basic and acidic residues" evidence="1">
    <location>
        <begin position="1"/>
        <end position="10"/>
    </location>
</feature>
<dbReference type="EMBL" id="CP029551">
    <property type="protein sequence ID" value="AWN34843.1"/>
    <property type="molecule type" value="Genomic_DNA"/>
</dbReference>
<dbReference type="PANTHER" id="PTHR35519">
    <property type="entry name" value="MEMBRANE PROTEINS"/>
    <property type="match status" value="1"/>
</dbReference>
<proteinExistence type="predicted"/>
<evidence type="ECO:0000313" key="3">
    <source>
        <dbReference type="EMBL" id="AWN34843.1"/>
    </source>
</evidence>
<dbReference type="PANTHER" id="PTHR35519:SF2">
    <property type="entry name" value="PH DOMAIN PROTEIN"/>
    <property type="match status" value="1"/>
</dbReference>
<keyword evidence="2" id="KW-0812">Transmembrane</keyword>
<dbReference type="Pfam" id="PF13430">
    <property type="entry name" value="DUF4112"/>
    <property type="match status" value="1"/>
</dbReference>
<evidence type="ECO:0000256" key="2">
    <source>
        <dbReference type="SAM" id="Phobius"/>
    </source>
</evidence>
<keyword evidence="2" id="KW-0472">Membrane</keyword>
<dbReference type="RefSeq" id="WP_109949975.1">
    <property type="nucleotide sequence ID" value="NZ_CP029551.1"/>
</dbReference>
<accession>A0A2U8VML2</accession>
<keyword evidence="2" id="KW-1133">Transmembrane helix</keyword>
<evidence type="ECO:0000256" key="1">
    <source>
        <dbReference type="SAM" id="MobiDB-lite"/>
    </source>
</evidence>
<dbReference type="Proteomes" id="UP000246058">
    <property type="component" value="Chromosome"/>
</dbReference>
<organism evidence="3 4">
    <name type="scientific">Methylobacterium radiodurans</name>
    <dbReference type="NCBI Taxonomy" id="2202828"/>
    <lineage>
        <taxon>Bacteria</taxon>
        <taxon>Pseudomonadati</taxon>
        <taxon>Pseudomonadota</taxon>
        <taxon>Alphaproteobacteria</taxon>
        <taxon>Hyphomicrobiales</taxon>
        <taxon>Methylobacteriaceae</taxon>
        <taxon>Methylobacterium</taxon>
    </lineage>
</organism>
<reference evidence="3 4" key="1">
    <citation type="submission" date="2018-05" db="EMBL/GenBank/DDBJ databases">
        <title>Complete Genome Sequence of Methylobacterium sp. 17Sr1-43.</title>
        <authorList>
            <person name="Srinivasan S."/>
        </authorList>
    </citation>
    <scope>NUCLEOTIDE SEQUENCE [LARGE SCALE GENOMIC DNA]</scope>
    <source>
        <strain evidence="3 4">17Sr1-43</strain>
    </source>
</reference>
<protein>
    <submittedName>
        <fullName evidence="3">DUF4112 domain-containing protein</fullName>
    </submittedName>
</protein>
<feature type="transmembrane region" description="Helical" evidence="2">
    <location>
        <begin position="77"/>
        <end position="99"/>
    </location>
</feature>
<dbReference type="OrthoDB" id="513552at2"/>
<gene>
    <name evidence="3" type="ORF">DK427_03055</name>
</gene>
<keyword evidence="4" id="KW-1185">Reference proteome</keyword>
<dbReference type="KEGG" id="meti:DK427_03055"/>
<name>A0A2U8VML2_9HYPH</name>